<reference evidence="5 6" key="1">
    <citation type="submission" date="2017-05" db="EMBL/GenBank/DDBJ databases">
        <title>Streptomyces alboflavus Genome sequencing and assembly.</title>
        <authorList>
            <person name="Wang Y."/>
            <person name="Du B."/>
            <person name="Ding Y."/>
            <person name="Liu H."/>
            <person name="Hou Q."/>
            <person name="Liu K."/>
            <person name="Wang C."/>
            <person name="Yao L."/>
        </authorList>
    </citation>
    <scope>NUCLEOTIDE SEQUENCE [LARGE SCALE GENOMIC DNA]</scope>
    <source>
        <strain evidence="5 6">MDJK44</strain>
    </source>
</reference>
<dbReference type="Gene3D" id="3.40.50.280">
    <property type="entry name" value="Cobalamin-binding domain"/>
    <property type="match status" value="1"/>
</dbReference>
<dbReference type="EMBL" id="CP021748">
    <property type="protein sequence ID" value="ARX89023.1"/>
    <property type="molecule type" value="Genomic_DNA"/>
</dbReference>
<evidence type="ECO:0000259" key="4">
    <source>
        <dbReference type="PROSITE" id="PS51332"/>
    </source>
</evidence>
<keyword evidence="1" id="KW-0479">Metal-binding</keyword>
<dbReference type="SUPFAM" id="SSF52242">
    <property type="entry name" value="Cobalamin (vitamin B12)-binding domain"/>
    <property type="match status" value="1"/>
</dbReference>
<dbReference type="GO" id="GO:0046872">
    <property type="term" value="F:metal ion binding"/>
    <property type="evidence" value="ECO:0007669"/>
    <property type="project" value="UniProtKB-KW"/>
</dbReference>
<dbReference type="InterPro" id="IPR050554">
    <property type="entry name" value="Met_Synthase/Corrinoid"/>
</dbReference>
<accession>A0A1Z1WRF4</accession>
<name>A0A1Z1WRF4_9ACTN</name>
<evidence type="ECO:0000256" key="3">
    <source>
        <dbReference type="SAM" id="MobiDB-lite"/>
    </source>
</evidence>
<evidence type="ECO:0000313" key="5">
    <source>
        <dbReference type="EMBL" id="ARX89023.1"/>
    </source>
</evidence>
<dbReference type="InterPro" id="IPR006158">
    <property type="entry name" value="Cobalamin-bd"/>
</dbReference>
<dbReference type="GO" id="GO:0005829">
    <property type="term" value="C:cytosol"/>
    <property type="evidence" value="ECO:0007669"/>
    <property type="project" value="TreeGrafter"/>
</dbReference>
<dbReference type="InterPro" id="IPR003759">
    <property type="entry name" value="Cbl-bd_cap"/>
</dbReference>
<dbReference type="AlphaFoldDB" id="A0A1Z1WRF4"/>
<dbReference type="PANTHER" id="PTHR45833:SF1">
    <property type="entry name" value="METHIONINE SYNTHASE"/>
    <property type="match status" value="1"/>
</dbReference>
<dbReference type="Pfam" id="PF02310">
    <property type="entry name" value="B12-binding"/>
    <property type="match status" value="1"/>
</dbReference>
<dbReference type="Pfam" id="PF02607">
    <property type="entry name" value="B12-binding_2"/>
    <property type="match status" value="1"/>
</dbReference>
<proteinExistence type="predicted"/>
<dbReference type="PROSITE" id="PS51332">
    <property type="entry name" value="B12_BINDING"/>
    <property type="match status" value="1"/>
</dbReference>
<gene>
    <name evidence="5" type="ORF">SMD44_08510</name>
</gene>
<dbReference type="GO" id="GO:0031419">
    <property type="term" value="F:cobalamin binding"/>
    <property type="evidence" value="ECO:0007669"/>
    <property type="project" value="InterPro"/>
</dbReference>
<keyword evidence="2" id="KW-0170">Cobalt</keyword>
<dbReference type="GO" id="GO:0008705">
    <property type="term" value="F:methionine synthase activity"/>
    <property type="evidence" value="ECO:0007669"/>
    <property type="project" value="TreeGrafter"/>
</dbReference>
<dbReference type="KEGG" id="salf:SMD44_08510"/>
<dbReference type="STRING" id="67267.GCA_000716675_00486"/>
<feature type="region of interest" description="Disordered" evidence="3">
    <location>
        <begin position="95"/>
        <end position="155"/>
    </location>
</feature>
<dbReference type="CDD" id="cd02065">
    <property type="entry name" value="B12-binding_like"/>
    <property type="match status" value="1"/>
</dbReference>
<dbReference type="Gene3D" id="1.10.1240.10">
    <property type="entry name" value="Methionine synthase domain"/>
    <property type="match status" value="1"/>
</dbReference>
<dbReference type="InterPro" id="IPR036724">
    <property type="entry name" value="Cobalamin-bd_sf"/>
</dbReference>
<keyword evidence="6" id="KW-1185">Reference proteome</keyword>
<evidence type="ECO:0000256" key="2">
    <source>
        <dbReference type="ARBA" id="ARBA00023285"/>
    </source>
</evidence>
<organism evidence="5 6">
    <name type="scientific">Streptomyces alboflavus</name>
    <dbReference type="NCBI Taxonomy" id="67267"/>
    <lineage>
        <taxon>Bacteria</taxon>
        <taxon>Bacillati</taxon>
        <taxon>Actinomycetota</taxon>
        <taxon>Actinomycetes</taxon>
        <taxon>Kitasatosporales</taxon>
        <taxon>Streptomycetaceae</taxon>
        <taxon>Streptomyces</taxon>
    </lineage>
</organism>
<dbReference type="InterPro" id="IPR036594">
    <property type="entry name" value="Meth_synthase_dom"/>
</dbReference>
<evidence type="ECO:0000313" key="6">
    <source>
        <dbReference type="Proteomes" id="UP000195880"/>
    </source>
</evidence>
<dbReference type="RefSeq" id="WP_087887096.1">
    <property type="nucleotide sequence ID" value="NZ_CP021748.1"/>
</dbReference>
<protein>
    <submittedName>
        <fullName evidence="5">Cobalamin-binding protein</fullName>
    </submittedName>
</protein>
<dbReference type="Proteomes" id="UP000195880">
    <property type="component" value="Chromosome"/>
</dbReference>
<dbReference type="GO" id="GO:0050667">
    <property type="term" value="P:homocysteine metabolic process"/>
    <property type="evidence" value="ECO:0007669"/>
    <property type="project" value="TreeGrafter"/>
</dbReference>
<feature type="domain" description="B12-binding" evidence="4">
    <location>
        <begin position="158"/>
        <end position="284"/>
    </location>
</feature>
<evidence type="ECO:0000256" key="1">
    <source>
        <dbReference type="ARBA" id="ARBA00022723"/>
    </source>
</evidence>
<sequence length="416" mass="43414">MTPTATAPEERAAPWAAALWHAVMAGDEPTAADTALAALEDGLDAECVLLDVIGAVQRRVGEEWAVNTLTVAQEHAATAINERVIAALSRTAREAPAPHRLGGTPAPYRLGETPAPHRDDTPPGTRAPCGPHAPFGPDASSGIWAPTGTSAPSGTPARARITVACVDGEWHALPARLLAEVLRLRGWRVDFLGAQVPTAHLIAHLHRTHADAVALSGSLATRLPTAHAAISACRAAGVPVLAGGAAFGPGGRHAELLGADLWAADARTAAARLTEGPPLRPPGAPSADEPLKHLLDQEYTLISRSAPQLVRATLAGLRSRFPALLDYTEAQYQHTADDVAQIVAFLAAALYVDDSGLFAAFGRWTAAVLAARHVPVESLLHALDVLRAEVRDFPRTTAMLVEAHEAVRTSQGGAGE</sequence>
<dbReference type="GO" id="GO:0046653">
    <property type="term" value="P:tetrahydrofolate metabolic process"/>
    <property type="evidence" value="ECO:0007669"/>
    <property type="project" value="TreeGrafter"/>
</dbReference>
<dbReference type="PANTHER" id="PTHR45833">
    <property type="entry name" value="METHIONINE SYNTHASE"/>
    <property type="match status" value="1"/>
</dbReference>